<dbReference type="STRING" id="288768.SAMEA3906486_02295"/>
<keyword evidence="1" id="KW-1133">Transmembrane helix</keyword>
<organism evidence="2 3">
    <name type="scientific">Bordetella ansorpii</name>
    <dbReference type="NCBI Taxonomy" id="288768"/>
    <lineage>
        <taxon>Bacteria</taxon>
        <taxon>Pseudomonadati</taxon>
        <taxon>Pseudomonadota</taxon>
        <taxon>Betaproteobacteria</taxon>
        <taxon>Burkholderiales</taxon>
        <taxon>Alcaligenaceae</taxon>
        <taxon>Bordetella</taxon>
    </lineage>
</organism>
<name>A0A157SFH2_9BORD</name>
<dbReference type="Proteomes" id="UP000076848">
    <property type="component" value="Unassembled WGS sequence"/>
</dbReference>
<feature type="transmembrane region" description="Helical" evidence="1">
    <location>
        <begin position="12"/>
        <end position="33"/>
    </location>
</feature>
<dbReference type="Gene3D" id="2.30.30.830">
    <property type="match status" value="1"/>
</dbReference>
<gene>
    <name evidence="2" type="ORF">SAMEA3906486_02295</name>
</gene>
<reference evidence="2 3" key="1">
    <citation type="submission" date="2016-04" db="EMBL/GenBank/DDBJ databases">
        <authorList>
            <consortium name="Pathogen Informatics"/>
        </authorList>
    </citation>
    <scope>NUCLEOTIDE SEQUENCE [LARGE SCALE GENOMIC DNA]</scope>
    <source>
        <strain evidence="2 3">H050680373</strain>
    </source>
</reference>
<evidence type="ECO:0000256" key="1">
    <source>
        <dbReference type="SAM" id="Phobius"/>
    </source>
</evidence>
<keyword evidence="3" id="KW-1185">Reference proteome</keyword>
<sequence length="150" mass="15578">MQTLERIDPRALVRLMGLVGVVSAIAVWGYLLFEPLPPAAPPAMATAPAADPSQDKLVQWFVPGPLKIEVQASGLMWSSVRAVAVLSVNGGAPRAYAVGDTLVDSVTVHRIGRDGIEVDKAGEIVRIALPEQPGVAGGGITRVSGAHAAR</sequence>
<accession>A0A157SFH2</accession>
<evidence type="ECO:0008006" key="4">
    <source>
        <dbReference type="Google" id="ProtNLM"/>
    </source>
</evidence>
<dbReference type="EMBL" id="FKIF01000006">
    <property type="protein sequence ID" value="SAI69094.1"/>
    <property type="molecule type" value="Genomic_DNA"/>
</dbReference>
<protein>
    <recommendedName>
        <fullName evidence="4">General secretion pathway protein C</fullName>
    </recommendedName>
</protein>
<evidence type="ECO:0000313" key="2">
    <source>
        <dbReference type="EMBL" id="SAI69094.1"/>
    </source>
</evidence>
<keyword evidence="1" id="KW-0812">Transmembrane</keyword>
<dbReference type="AlphaFoldDB" id="A0A157SFH2"/>
<proteinExistence type="predicted"/>
<dbReference type="RefSeq" id="WP_066126895.1">
    <property type="nucleotide sequence ID" value="NZ_FKIF01000006.1"/>
</dbReference>
<evidence type="ECO:0000313" key="3">
    <source>
        <dbReference type="Proteomes" id="UP000076848"/>
    </source>
</evidence>
<keyword evidence="1" id="KW-0472">Membrane</keyword>
<dbReference type="OrthoDB" id="8686822at2"/>